<feature type="region of interest" description="Disordered" evidence="8">
    <location>
        <begin position="1"/>
        <end position="25"/>
    </location>
</feature>
<evidence type="ECO:0000256" key="3">
    <source>
        <dbReference type="ARBA" id="ARBA00022475"/>
    </source>
</evidence>
<feature type="domain" description="ABC transmembrane type-1" evidence="9">
    <location>
        <begin position="112"/>
        <end position="325"/>
    </location>
</feature>
<dbReference type="PANTHER" id="PTHR43227:SF7">
    <property type="entry name" value="ARABINOOLIGOSACCHARIDES TRANSPORT SYSTEM PERMEASE PROTEIN ARAP"/>
    <property type="match status" value="1"/>
</dbReference>
<name>A0A7W9YGA4_9ACTN</name>
<evidence type="ECO:0000259" key="9">
    <source>
        <dbReference type="PROSITE" id="PS50928"/>
    </source>
</evidence>
<accession>A0A7W9YGA4</accession>
<dbReference type="InterPro" id="IPR050809">
    <property type="entry name" value="UgpAE/MalFG_permease"/>
</dbReference>
<keyword evidence="4 7" id="KW-0812">Transmembrane</keyword>
<evidence type="ECO:0000256" key="4">
    <source>
        <dbReference type="ARBA" id="ARBA00022692"/>
    </source>
</evidence>
<dbReference type="CDD" id="cd06261">
    <property type="entry name" value="TM_PBP2"/>
    <property type="match status" value="1"/>
</dbReference>
<sequence>MATTLSPAPGAPPRLRPGRGGGGARAAAGRLRRAASRHFYAWLLVAPVAAVTAVLIGVPFARGLYLSLTDATEATVGRTVGADEIPAAYDVVGAGNYLAILSGEVGEFWPRLAWTVVWTVVCVACHYGLGLGLALLLQRPVRGRAAYRVAMVLPWAVPPFVTAFTWRFLFNQDYGVFNAALGAVGLPAVPWLNDPFTAKVAVIVVNVWMGVPFMMLALLGGLQSIPREHYEAARVDGASAWQRFVHITLPGLRPVSAPVVLLGTIWTFNQFPVIYLVTGGGPGDSTELLVTYAYRMAFSGIRDYGGSAAYGMLILVLLAAMALVYQRAFRRGGGAW</sequence>
<keyword evidence="5 7" id="KW-1133">Transmembrane helix</keyword>
<feature type="transmembrane region" description="Helical" evidence="7">
    <location>
        <begin position="200"/>
        <end position="222"/>
    </location>
</feature>
<comment type="subcellular location">
    <subcellularLocation>
        <location evidence="1 7">Cell membrane</location>
        <topology evidence="1 7">Multi-pass membrane protein</topology>
    </subcellularLocation>
</comment>
<dbReference type="GO" id="GO:0055085">
    <property type="term" value="P:transmembrane transport"/>
    <property type="evidence" value="ECO:0007669"/>
    <property type="project" value="InterPro"/>
</dbReference>
<evidence type="ECO:0000256" key="7">
    <source>
        <dbReference type="RuleBase" id="RU363032"/>
    </source>
</evidence>
<reference evidence="10 11" key="1">
    <citation type="submission" date="2020-08" db="EMBL/GenBank/DDBJ databases">
        <title>Sequencing the genomes of 1000 actinobacteria strains.</title>
        <authorList>
            <person name="Klenk H.-P."/>
        </authorList>
    </citation>
    <scope>NUCLEOTIDE SEQUENCE [LARGE SCALE GENOMIC DNA]</scope>
    <source>
        <strain evidence="10 11">DSM 46659</strain>
    </source>
</reference>
<dbReference type="SUPFAM" id="SSF161098">
    <property type="entry name" value="MetI-like"/>
    <property type="match status" value="1"/>
</dbReference>
<dbReference type="Proteomes" id="UP000546642">
    <property type="component" value="Unassembled WGS sequence"/>
</dbReference>
<feature type="transmembrane region" description="Helical" evidence="7">
    <location>
        <begin position="304"/>
        <end position="325"/>
    </location>
</feature>
<comment type="similarity">
    <text evidence="7">Belongs to the binding-protein-dependent transport system permease family.</text>
</comment>
<organism evidence="10 11">
    <name type="scientific">Nocardiopsis mwathae</name>
    <dbReference type="NCBI Taxonomy" id="1472723"/>
    <lineage>
        <taxon>Bacteria</taxon>
        <taxon>Bacillati</taxon>
        <taxon>Actinomycetota</taxon>
        <taxon>Actinomycetes</taxon>
        <taxon>Streptosporangiales</taxon>
        <taxon>Nocardiopsidaceae</taxon>
        <taxon>Nocardiopsis</taxon>
    </lineage>
</organism>
<dbReference type="PANTHER" id="PTHR43227">
    <property type="entry name" value="BLL4140 PROTEIN"/>
    <property type="match status" value="1"/>
</dbReference>
<dbReference type="InterPro" id="IPR035906">
    <property type="entry name" value="MetI-like_sf"/>
</dbReference>
<evidence type="ECO:0000313" key="11">
    <source>
        <dbReference type="Proteomes" id="UP000546642"/>
    </source>
</evidence>
<dbReference type="Pfam" id="PF00528">
    <property type="entry name" value="BPD_transp_1"/>
    <property type="match status" value="1"/>
</dbReference>
<dbReference type="GO" id="GO:0005886">
    <property type="term" value="C:plasma membrane"/>
    <property type="evidence" value="ECO:0007669"/>
    <property type="project" value="UniProtKB-SubCell"/>
</dbReference>
<keyword evidence="3" id="KW-1003">Cell membrane</keyword>
<dbReference type="AlphaFoldDB" id="A0A7W9YGA4"/>
<dbReference type="InterPro" id="IPR000515">
    <property type="entry name" value="MetI-like"/>
</dbReference>
<proteinExistence type="inferred from homology"/>
<keyword evidence="11" id="KW-1185">Reference proteome</keyword>
<evidence type="ECO:0000313" key="10">
    <source>
        <dbReference type="EMBL" id="MBB6171598.1"/>
    </source>
</evidence>
<keyword evidence="6 7" id="KW-0472">Membrane</keyword>
<evidence type="ECO:0000256" key="8">
    <source>
        <dbReference type="SAM" id="MobiDB-lite"/>
    </source>
</evidence>
<evidence type="ECO:0000256" key="1">
    <source>
        <dbReference type="ARBA" id="ARBA00004651"/>
    </source>
</evidence>
<evidence type="ECO:0000256" key="5">
    <source>
        <dbReference type="ARBA" id="ARBA00022989"/>
    </source>
</evidence>
<dbReference type="RefSeq" id="WP_184074840.1">
    <property type="nucleotide sequence ID" value="NZ_JACHDS010000001.1"/>
</dbReference>
<feature type="transmembrane region" description="Helical" evidence="7">
    <location>
        <begin position="149"/>
        <end position="169"/>
    </location>
</feature>
<dbReference type="EMBL" id="JACHDS010000001">
    <property type="protein sequence ID" value="MBB6171598.1"/>
    <property type="molecule type" value="Genomic_DNA"/>
</dbReference>
<keyword evidence="2 7" id="KW-0813">Transport</keyword>
<evidence type="ECO:0000256" key="2">
    <source>
        <dbReference type="ARBA" id="ARBA00022448"/>
    </source>
</evidence>
<dbReference type="PROSITE" id="PS50928">
    <property type="entry name" value="ABC_TM1"/>
    <property type="match status" value="1"/>
</dbReference>
<gene>
    <name evidence="10" type="ORF">HNR23_001658</name>
</gene>
<feature type="transmembrane region" description="Helical" evidence="7">
    <location>
        <begin position="39"/>
        <end position="61"/>
    </location>
</feature>
<comment type="caution">
    <text evidence="10">The sequence shown here is derived from an EMBL/GenBank/DDBJ whole genome shotgun (WGS) entry which is preliminary data.</text>
</comment>
<feature type="transmembrane region" description="Helical" evidence="7">
    <location>
        <begin position="112"/>
        <end position="137"/>
    </location>
</feature>
<protein>
    <submittedName>
        <fullName evidence="10">Arabinogalactan oligomer/maltooligosaccharide transport system permease protein</fullName>
    </submittedName>
</protein>
<dbReference type="Gene3D" id="1.10.3720.10">
    <property type="entry name" value="MetI-like"/>
    <property type="match status" value="1"/>
</dbReference>
<evidence type="ECO:0000256" key="6">
    <source>
        <dbReference type="ARBA" id="ARBA00023136"/>
    </source>
</evidence>